<evidence type="ECO:0000256" key="1">
    <source>
        <dbReference type="SAM" id="Coils"/>
    </source>
</evidence>
<dbReference type="STRING" id="63057.A0A2P5EJ28"/>
<feature type="coiled-coil region" evidence="1">
    <location>
        <begin position="320"/>
        <end position="389"/>
    </location>
</feature>
<dbReference type="Proteomes" id="UP000237000">
    <property type="component" value="Unassembled WGS sequence"/>
</dbReference>
<dbReference type="Gene3D" id="1.20.5.1700">
    <property type="match status" value="1"/>
</dbReference>
<evidence type="ECO:0000313" key="4">
    <source>
        <dbReference type="Proteomes" id="UP000237000"/>
    </source>
</evidence>
<feature type="coiled-coil region" evidence="1">
    <location>
        <begin position="73"/>
        <end position="114"/>
    </location>
</feature>
<feature type="region of interest" description="Disordered" evidence="2">
    <location>
        <begin position="1"/>
        <end position="51"/>
    </location>
</feature>
<name>A0A2P5EJ28_TREOI</name>
<comment type="caution">
    <text evidence="3">The sequence shown here is derived from an EMBL/GenBank/DDBJ whole genome shotgun (WGS) entry which is preliminary data.</text>
</comment>
<dbReference type="InParanoid" id="A0A2P5EJ28"/>
<keyword evidence="1" id="KW-0175">Coiled coil</keyword>
<organism evidence="3 4">
    <name type="scientific">Trema orientale</name>
    <name type="common">Charcoal tree</name>
    <name type="synonym">Celtis orientalis</name>
    <dbReference type="NCBI Taxonomy" id="63057"/>
    <lineage>
        <taxon>Eukaryota</taxon>
        <taxon>Viridiplantae</taxon>
        <taxon>Streptophyta</taxon>
        <taxon>Embryophyta</taxon>
        <taxon>Tracheophyta</taxon>
        <taxon>Spermatophyta</taxon>
        <taxon>Magnoliopsida</taxon>
        <taxon>eudicotyledons</taxon>
        <taxon>Gunneridae</taxon>
        <taxon>Pentapetalae</taxon>
        <taxon>rosids</taxon>
        <taxon>fabids</taxon>
        <taxon>Rosales</taxon>
        <taxon>Cannabaceae</taxon>
        <taxon>Trema</taxon>
    </lineage>
</organism>
<reference evidence="4" key="1">
    <citation type="submission" date="2016-06" db="EMBL/GenBank/DDBJ databases">
        <title>Parallel loss of symbiosis genes in relatives of nitrogen-fixing non-legume Parasponia.</title>
        <authorList>
            <person name="Van Velzen R."/>
            <person name="Holmer R."/>
            <person name="Bu F."/>
            <person name="Rutten L."/>
            <person name="Van Zeijl A."/>
            <person name="Liu W."/>
            <person name="Santuari L."/>
            <person name="Cao Q."/>
            <person name="Sharma T."/>
            <person name="Shen D."/>
            <person name="Roswanjaya Y."/>
            <person name="Wardhani T."/>
            <person name="Kalhor M.S."/>
            <person name="Jansen J."/>
            <person name="Van den Hoogen J."/>
            <person name="Gungor B."/>
            <person name="Hartog M."/>
            <person name="Hontelez J."/>
            <person name="Verver J."/>
            <person name="Yang W.-C."/>
            <person name="Schijlen E."/>
            <person name="Repin R."/>
            <person name="Schilthuizen M."/>
            <person name="Schranz E."/>
            <person name="Heidstra R."/>
            <person name="Miyata K."/>
            <person name="Fedorova E."/>
            <person name="Kohlen W."/>
            <person name="Bisseling T."/>
            <person name="Smit S."/>
            <person name="Geurts R."/>
        </authorList>
    </citation>
    <scope>NUCLEOTIDE SEQUENCE [LARGE SCALE GENOMIC DNA]</scope>
    <source>
        <strain evidence="4">cv. RG33-2</strain>
    </source>
</reference>
<dbReference type="OrthoDB" id="689590at2759"/>
<proteinExistence type="predicted"/>
<feature type="coiled-coil region" evidence="1">
    <location>
        <begin position="169"/>
        <end position="294"/>
    </location>
</feature>
<feature type="coiled-coil region" evidence="1">
    <location>
        <begin position="418"/>
        <end position="529"/>
    </location>
</feature>
<dbReference type="AlphaFoldDB" id="A0A2P5EJ28"/>
<evidence type="ECO:0000313" key="3">
    <source>
        <dbReference type="EMBL" id="PON85546.1"/>
    </source>
</evidence>
<feature type="compositionally biased region" description="Low complexity" evidence="2">
    <location>
        <begin position="33"/>
        <end position="43"/>
    </location>
</feature>
<accession>A0A2P5EJ28</accession>
<gene>
    <name evidence="3" type="ORF">TorRG33x02_186950</name>
</gene>
<sequence>MAKKKVTHQPKDPKQEAPQAQHPDHGANRVSEATPAATIPMAAMDDESSDKLRSLKSLNSRLLKETYERRQQMDSLVQAKEALEAELTRSSQEKKGLETELTRASEKSVGLELEKGVLRVFVGTQMAQMGVGFDALEREKKVEIERVRSEKEVEIGSLKRQVSKLMGSLENERDKVSRICRERDDLRKDFEGLVMEANGLKEKVVESEKRERLVKEEVEKLKGECKGLMEVRVERERALEALKKEKVLAERKLVESEKLTGDLRSRTEQIAREKNEILREKSELEVQIGVLEKEVGQKNEVVLDLRREVELLRTKILESDKFIEENMKEMEMEIKSLKEEKEENQQNIEKFRLKSYEVEVALKVANMEINDKELRIEELVRTKNEIEGVNVGQESEIFKLHNEVGELRDALFALRTSCRDEEEKNKQLLSEVSNHKDALDRATLQKEEAQSGFDEERKKVENLKLVISEGERRIEEIIKESQILRGEHEKLLDKTKATESGLESLVKERDTAQKSLLEVQSRMEEWKAKVELAGINSQRALAMLKKTAAMVSSSQSEQCADGKKEVLIHERKLEEEVQPYVAELEAIHTAFKSKEKMVEDMKQQVEDLKRSAAEARKQKSFWTLITSATTIFAAASVAYAAKGR</sequence>
<dbReference type="EMBL" id="JXTC01000146">
    <property type="protein sequence ID" value="PON85546.1"/>
    <property type="molecule type" value="Genomic_DNA"/>
</dbReference>
<keyword evidence="4" id="KW-1185">Reference proteome</keyword>
<evidence type="ECO:0000256" key="2">
    <source>
        <dbReference type="SAM" id="MobiDB-lite"/>
    </source>
</evidence>
<feature type="coiled-coil region" evidence="1">
    <location>
        <begin position="591"/>
        <end position="618"/>
    </location>
</feature>
<dbReference type="FunCoup" id="A0A2P5EJ28">
    <property type="interactions" value="396"/>
</dbReference>
<protein>
    <submittedName>
        <fullName evidence="3">Paramyosin-like protein</fullName>
    </submittedName>
</protein>